<evidence type="ECO:0000313" key="3">
    <source>
        <dbReference type="EMBL" id="PWY99912.1"/>
    </source>
</evidence>
<dbReference type="AlphaFoldDB" id="A0A317XQ31"/>
<dbReference type="EMBL" id="KZ819234">
    <property type="protein sequence ID" value="PWY96947.1"/>
    <property type="molecule type" value="Genomic_DNA"/>
</dbReference>
<reference evidence="3 4" key="1">
    <citation type="journal article" date="2018" name="Mol. Biol. Evol.">
        <title>Broad Genomic Sampling Reveals a Smut Pathogenic Ancestry of the Fungal Clade Ustilaginomycotina.</title>
        <authorList>
            <person name="Kijpornyongpan T."/>
            <person name="Mondo S.J."/>
            <person name="Barry K."/>
            <person name="Sandor L."/>
            <person name="Lee J."/>
            <person name="Lipzen A."/>
            <person name="Pangilinan J."/>
            <person name="LaButti K."/>
            <person name="Hainaut M."/>
            <person name="Henrissat B."/>
            <person name="Grigoriev I.V."/>
            <person name="Spatafora J.W."/>
            <person name="Aime M.C."/>
        </authorList>
    </citation>
    <scope>NUCLEOTIDE SEQUENCE [LARGE SCALE GENOMIC DNA]</scope>
    <source>
        <strain evidence="3 4">MCA 3645</strain>
    </source>
</reference>
<protein>
    <submittedName>
        <fullName evidence="3">Uncharacterized protein</fullName>
    </submittedName>
</protein>
<dbReference type="EMBL" id="KZ819194">
    <property type="protein sequence ID" value="PWY99912.1"/>
    <property type="molecule type" value="Genomic_DNA"/>
</dbReference>
<accession>A0A317XQ31</accession>
<proteinExistence type="predicted"/>
<gene>
    <name evidence="3" type="ORF">BCV70DRAFT_114626</name>
    <name evidence="2" type="ORF">BCV70DRAFT_93401</name>
</gene>
<dbReference type="InParanoid" id="A0A317XQ31"/>
<evidence type="ECO:0000313" key="4">
    <source>
        <dbReference type="Proteomes" id="UP000246740"/>
    </source>
</evidence>
<evidence type="ECO:0000313" key="2">
    <source>
        <dbReference type="EMBL" id="PWY96947.1"/>
    </source>
</evidence>
<keyword evidence="4" id="KW-1185">Reference proteome</keyword>
<sequence length="151" mass="16452">MSSGRQTSLGPSNFQRVRVSAKLGEERASERASAIRRTREVRQPKTRPAAGESAVGPCTITWGMGRDSTFGSRNVIRTGLLAEAYCPPYCTSVSSSRGTARLTALLPRLAEKQKKNPNSELQITTQRTASWQPPAGHAGRCLTPVFLFTLF</sequence>
<dbReference type="Proteomes" id="UP000246740">
    <property type="component" value="Unassembled WGS sequence"/>
</dbReference>
<name>A0A317XQ31_9BASI</name>
<organism evidence="3 4">
    <name type="scientific">Testicularia cyperi</name>
    <dbReference type="NCBI Taxonomy" id="1882483"/>
    <lineage>
        <taxon>Eukaryota</taxon>
        <taxon>Fungi</taxon>
        <taxon>Dikarya</taxon>
        <taxon>Basidiomycota</taxon>
        <taxon>Ustilaginomycotina</taxon>
        <taxon>Ustilaginomycetes</taxon>
        <taxon>Ustilaginales</taxon>
        <taxon>Anthracoideaceae</taxon>
        <taxon>Testicularia</taxon>
    </lineage>
</organism>
<feature type="region of interest" description="Disordered" evidence="1">
    <location>
        <begin position="1"/>
        <end position="56"/>
    </location>
</feature>
<evidence type="ECO:0000256" key="1">
    <source>
        <dbReference type="SAM" id="MobiDB-lite"/>
    </source>
</evidence>
<feature type="compositionally biased region" description="Polar residues" evidence="1">
    <location>
        <begin position="1"/>
        <end position="15"/>
    </location>
</feature>